<name>A0A3R9P868_9BACI</name>
<dbReference type="PANTHER" id="PTHR43861">
    <property type="entry name" value="TRANS-ACONITATE 2-METHYLTRANSFERASE-RELATED"/>
    <property type="match status" value="1"/>
</dbReference>
<protein>
    <submittedName>
        <fullName evidence="2">Methyltransferase domain-containing protein</fullName>
    </submittedName>
</protein>
<comment type="caution">
    <text evidence="2">The sequence shown here is derived from an EMBL/GenBank/DDBJ whole genome shotgun (WGS) entry which is preliminary data.</text>
</comment>
<dbReference type="Pfam" id="PF13847">
    <property type="entry name" value="Methyltransf_31"/>
    <property type="match status" value="1"/>
</dbReference>
<dbReference type="InterPro" id="IPR029063">
    <property type="entry name" value="SAM-dependent_MTases_sf"/>
</dbReference>
<dbReference type="OrthoDB" id="8936324at2"/>
<dbReference type="PANTHER" id="PTHR43861:SF6">
    <property type="entry name" value="METHYLTRANSFERASE TYPE 11"/>
    <property type="match status" value="1"/>
</dbReference>
<sequence length="244" mass="27784">MKPENGMLLEHLARYTFAASYVKGRVLDIATGTGYGAQMIAKMNKKDISEMIGVDIDPATIQYAKQHYYHPLLTFQTEDAFDPNLINEIGTFDTILSFETIEHVPDDKSFFENVMKLLRPGGILVLSTPFGQGRGKPSRSPFHYHQLTEEEFRDLFLAYPHTSFYFQRGVTIEPKRPSRHYPLGVAICTKTENVHSNERFIQGAFVQQTEEGPAYYIIDKTNVEQIVSKKTFYQALETIEASLA</sequence>
<dbReference type="AlphaFoldDB" id="A0A3R9P868"/>
<dbReference type="GO" id="GO:0008168">
    <property type="term" value="F:methyltransferase activity"/>
    <property type="evidence" value="ECO:0007669"/>
    <property type="project" value="UniProtKB-KW"/>
</dbReference>
<keyword evidence="3" id="KW-1185">Reference proteome</keyword>
<organism evidence="2 3">
    <name type="scientific">Salibacterium salarium</name>
    <dbReference type="NCBI Taxonomy" id="284579"/>
    <lineage>
        <taxon>Bacteria</taxon>
        <taxon>Bacillati</taxon>
        <taxon>Bacillota</taxon>
        <taxon>Bacilli</taxon>
        <taxon>Bacillales</taxon>
        <taxon>Bacillaceae</taxon>
    </lineage>
</organism>
<dbReference type="SUPFAM" id="SSF53335">
    <property type="entry name" value="S-adenosyl-L-methionine-dependent methyltransferases"/>
    <property type="match status" value="1"/>
</dbReference>
<dbReference type="InterPro" id="IPR025714">
    <property type="entry name" value="Methyltranfer_dom"/>
</dbReference>
<keyword evidence="2" id="KW-0489">Methyltransferase</keyword>
<gene>
    <name evidence="2" type="ORF">D7Z54_03570</name>
</gene>
<feature type="domain" description="Methyltransferase" evidence="1">
    <location>
        <begin position="24"/>
        <end position="130"/>
    </location>
</feature>
<proteinExistence type="predicted"/>
<dbReference type="CDD" id="cd02440">
    <property type="entry name" value="AdoMet_MTases"/>
    <property type="match status" value="1"/>
</dbReference>
<evidence type="ECO:0000313" key="3">
    <source>
        <dbReference type="Proteomes" id="UP000275076"/>
    </source>
</evidence>
<keyword evidence="2" id="KW-0808">Transferase</keyword>
<reference evidence="2 3" key="1">
    <citation type="submission" date="2018-10" db="EMBL/GenBank/DDBJ databases">
        <title>Draft genome sequence of Bacillus salarius IM0101, isolated from a hypersaline soil in Inner Mongolia, China.</title>
        <authorList>
            <person name="Yamprayoonswat W."/>
            <person name="Boonvisut S."/>
            <person name="Jumpathong W."/>
            <person name="Sittihan S."/>
            <person name="Ruangsuj P."/>
            <person name="Wanthongcharoen S."/>
            <person name="Thongpramul N."/>
            <person name="Pimmason S."/>
            <person name="Yu B."/>
            <person name="Yasawong M."/>
        </authorList>
    </citation>
    <scope>NUCLEOTIDE SEQUENCE [LARGE SCALE GENOMIC DNA]</scope>
    <source>
        <strain evidence="2 3">IM0101</strain>
    </source>
</reference>
<dbReference type="GO" id="GO:0032259">
    <property type="term" value="P:methylation"/>
    <property type="evidence" value="ECO:0007669"/>
    <property type="project" value="UniProtKB-KW"/>
</dbReference>
<accession>A0A3R9P868</accession>
<dbReference type="Gene3D" id="3.40.50.150">
    <property type="entry name" value="Vaccinia Virus protein VP39"/>
    <property type="match status" value="1"/>
</dbReference>
<dbReference type="EMBL" id="RBVX01000002">
    <property type="protein sequence ID" value="RSL34995.1"/>
    <property type="molecule type" value="Genomic_DNA"/>
</dbReference>
<evidence type="ECO:0000259" key="1">
    <source>
        <dbReference type="Pfam" id="PF13847"/>
    </source>
</evidence>
<dbReference type="Proteomes" id="UP000275076">
    <property type="component" value="Unassembled WGS sequence"/>
</dbReference>
<evidence type="ECO:0000313" key="2">
    <source>
        <dbReference type="EMBL" id="RSL34995.1"/>
    </source>
</evidence>